<proteinExistence type="predicted"/>
<dbReference type="CDD" id="cd06170">
    <property type="entry name" value="LuxR_C_like"/>
    <property type="match status" value="1"/>
</dbReference>
<dbReference type="Proteomes" id="UP001519291">
    <property type="component" value="Unassembled WGS sequence"/>
</dbReference>
<keyword evidence="2 5" id="KW-0238">DNA-binding</keyword>
<dbReference type="PROSITE" id="PS00622">
    <property type="entry name" value="HTH_LUXR_1"/>
    <property type="match status" value="1"/>
</dbReference>
<feature type="domain" description="HTH luxR-type" evidence="4">
    <location>
        <begin position="1"/>
        <end position="59"/>
    </location>
</feature>
<dbReference type="EMBL" id="JAGIOH010000001">
    <property type="protein sequence ID" value="MBP2400743.1"/>
    <property type="molecule type" value="Genomic_DNA"/>
</dbReference>
<protein>
    <submittedName>
        <fullName evidence="5">DNA-binding CsgD family transcriptional regulator</fullName>
    </submittedName>
</protein>
<evidence type="ECO:0000259" key="4">
    <source>
        <dbReference type="PROSITE" id="PS50043"/>
    </source>
</evidence>
<keyword evidence="3" id="KW-0804">Transcription</keyword>
<dbReference type="Pfam" id="PF00196">
    <property type="entry name" value="GerE"/>
    <property type="match status" value="1"/>
</dbReference>
<evidence type="ECO:0000256" key="1">
    <source>
        <dbReference type="ARBA" id="ARBA00023015"/>
    </source>
</evidence>
<dbReference type="GO" id="GO:0003677">
    <property type="term" value="F:DNA binding"/>
    <property type="evidence" value="ECO:0007669"/>
    <property type="project" value="UniProtKB-KW"/>
</dbReference>
<evidence type="ECO:0000256" key="2">
    <source>
        <dbReference type="ARBA" id="ARBA00023125"/>
    </source>
</evidence>
<dbReference type="InterPro" id="IPR000792">
    <property type="entry name" value="Tscrpt_reg_LuxR_C"/>
</dbReference>
<sequence length="139" mass="15128">MTRTEVSVLEYFAEGLTTGEVAEKMGIRPGTLTGHMGHIRAKLTVGDRPVMVHAAYMGGQLRRPEAAEAPVAFTKRDHDLWYLLATKPMAEIAQALYVSRDTARGMIKDLRARAGALSDVHLVKLGHAYGILGAEVTAR</sequence>
<dbReference type="InterPro" id="IPR016032">
    <property type="entry name" value="Sig_transdc_resp-reg_C-effctor"/>
</dbReference>
<dbReference type="RefSeq" id="WP_209513331.1">
    <property type="nucleotide sequence ID" value="NZ_JAGIOH010000001.1"/>
</dbReference>
<name>A0ABS4XW58_9ACTN</name>
<dbReference type="PROSITE" id="PS50043">
    <property type="entry name" value="HTH_LUXR_2"/>
    <property type="match status" value="1"/>
</dbReference>
<organism evidence="5 6">
    <name type="scientific">Streptomyces syringium</name>
    <dbReference type="NCBI Taxonomy" id="76729"/>
    <lineage>
        <taxon>Bacteria</taxon>
        <taxon>Bacillati</taxon>
        <taxon>Actinomycetota</taxon>
        <taxon>Actinomycetes</taxon>
        <taxon>Kitasatosporales</taxon>
        <taxon>Streptomycetaceae</taxon>
        <taxon>Streptomyces</taxon>
    </lineage>
</organism>
<dbReference type="PANTHER" id="PTHR44688:SF16">
    <property type="entry name" value="DNA-BINDING TRANSCRIPTIONAL ACTIVATOR DEVR_DOSR"/>
    <property type="match status" value="1"/>
</dbReference>
<gene>
    <name evidence="5" type="ORF">JO379_000212</name>
</gene>
<dbReference type="InterPro" id="IPR036388">
    <property type="entry name" value="WH-like_DNA-bd_sf"/>
</dbReference>
<dbReference type="SUPFAM" id="SSF46894">
    <property type="entry name" value="C-terminal effector domain of the bipartite response regulators"/>
    <property type="match status" value="2"/>
</dbReference>
<dbReference type="SMART" id="SM00421">
    <property type="entry name" value="HTH_LUXR"/>
    <property type="match status" value="1"/>
</dbReference>
<keyword evidence="6" id="KW-1185">Reference proteome</keyword>
<dbReference type="GeneID" id="91567108"/>
<evidence type="ECO:0000313" key="5">
    <source>
        <dbReference type="EMBL" id="MBP2400743.1"/>
    </source>
</evidence>
<evidence type="ECO:0000313" key="6">
    <source>
        <dbReference type="Proteomes" id="UP001519291"/>
    </source>
</evidence>
<reference evidence="5 6" key="1">
    <citation type="submission" date="2021-03" db="EMBL/GenBank/DDBJ databases">
        <title>Sequencing the genomes of 1000 actinobacteria strains.</title>
        <authorList>
            <person name="Klenk H.-P."/>
        </authorList>
    </citation>
    <scope>NUCLEOTIDE SEQUENCE [LARGE SCALE GENOMIC DNA]</scope>
    <source>
        <strain evidence="5 6">DSM 41480</strain>
    </source>
</reference>
<evidence type="ECO:0000256" key="3">
    <source>
        <dbReference type="ARBA" id="ARBA00023163"/>
    </source>
</evidence>
<comment type="caution">
    <text evidence="5">The sequence shown here is derived from an EMBL/GenBank/DDBJ whole genome shotgun (WGS) entry which is preliminary data.</text>
</comment>
<dbReference type="PANTHER" id="PTHR44688">
    <property type="entry name" value="DNA-BINDING TRANSCRIPTIONAL ACTIVATOR DEVR_DOSR"/>
    <property type="match status" value="1"/>
</dbReference>
<accession>A0ABS4XW58</accession>
<dbReference type="PRINTS" id="PR00038">
    <property type="entry name" value="HTHLUXR"/>
</dbReference>
<dbReference type="Gene3D" id="1.10.10.10">
    <property type="entry name" value="Winged helix-like DNA-binding domain superfamily/Winged helix DNA-binding domain"/>
    <property type="match status" value="1"/>
</dbReference>
<keyword evidence="1" id="KW-0805">Transcription regulation</keyword>